<evidence type="ECO:0000256" key="4">
    <source>
        <dbReference type="ARBA" id="ARBA00066388"/>
    </source>
</evidence>
<dbReference type="EC" id="7.6.2.9" evidence="4"/>
<evidence type="ECO:0000313" key="7">
    <source>
        <dbReference type="EMBL" id="SER58744.1"/>
    </source>
</evidence>
<reference evidence="7 8" key="1">
    <citation type="submission" date="2016-10" db="EMBL/GenBank/DDBJ databases">
        <authorList>
            <person name="de Groot N.N."/>
        </authorList>
    </citation>
    <scope>NUCLEOTIDE SEQUENCE [LARGE SCALE GENOMIC DNA]</scope>
    <source>
        <strain evidence="7 8">DSM 16859</strain>
    </source>
</reference>
<keyword evidence="1" id="KW-0813">Transport</keyword>
<dbReference type="GO" id="GO:0016887">
    <property type="term" value="F:ATP hydrolysis activity"/>
    <property type="evidence" value="ECO:0007669"/>
    <property type="project" value="InterPro"/>
</dbReference>
<sequence>MTMAPVSTTSASISNTAGATPGLELRSLYKSLGGHSVVAGVELSVATGEFLSLLGPSGCGKTTTLRMIAGFLTPDRGQVIMAGREVTGDPPARRPSAMVFQNYALWPHMTVAQNVAFPLRAHHVPKAEISPRVGEALELVGLSRLAASKPSKISGGEQQRVALARALVQRPDILLLDEPMSNLDAKLRVEVRDEIRHIQQVLAITTMLVTHDQDEALSVSDRIAVMHDGRLEQVATPQRLYTAPATEFIASFVGTTTVVGDSFRPAITASALQESGHRGLPRADDVLIARPESVILTSPEEPGAVCAHVVLVHMRGHFTEVVVRAPKGDELHAFCTGHSWHIGDRVGVVIDQLLTYRSSKLLSEPATHTPMPATGGNRESLTA</sequence>
<dbReference type="PANTHER" id="PTHR42781:SF4">
    <property type="entry name" value="SPERMIDINE_PUTRESCINE IMPORT ATP-BINDING PROTEIN POTA"/>
    <property type="match status" value="1"/>
</dbReference>
<evidence type="ECO:0000256" key="2">
    <source>
        <dbReference type="ARBA" id="ARBA00022741"/>
    </source>
</evidence>
<evidence type="ECO:0000259" key="6">
    <source>
        <dbReference type="PROSITE" id="PS50893"/>
    </source>
</evidence>
<dbReference type="Proteomes" id="UP000198815">
    <property type="component" value="Unassembled WGS sequence"/>
</dbReference>
<dbReference type="GO" id="GO:0043190">
    <property type="term" value="C:ATP-binding cassette (ABC) transporter complex"/>
    <property type="evidence" value="ECO:0007669"/>
    <property type="project" value="InterPro"/>
</dbReference>
<dbReference type="STRING" id="64702.SAMN05443377_10364"/>
<dbReference type="InterPro" id="IPR003593">
    <property type="entry name" value="AAA+_ATPase"/>
</dbReference>
<dbReference type="EMBL" id="FOGZ01000003">
    <property type="protein sequence ID" value="SER58744.1"/>
    <property type="molecule type" value="Genomic_DNA"/>
</dbReference>
<dbReference type="AlphaFoldDB" id="A0A1H9QE60"/>
<dbReference type="SUPFAM" id="SSF52540">
    <property type="entry name" value="P-loop containing nucleoside triphosphate hydrolases"/>
    <property type="match status" value="1"/>
</dbReference>
<evidence type="ECO:0000256" key="1">
    <source>
        <dbReference type="ARBA" id="ARBA00022448"/>
    </source>
</evidence>
<dbReference type="InterPro" id="IPR003439">
    <property type="entry name" value="ABC_transporter-like_ATP-bd"/>
</dbReference>
<keyword evidence="8" id="KW-1185">Reference proteome</keyword>
<dbReference type="GO" id="GO:0015418">
    <property type="term" value="F:ABC-type quaternary ammonium compound transporting activity"/>
    <property type="evidence" value="ECO:0007669"/>
    <property type="project" value="UniProtKB-EC"/>
</dbReference>
<evidence type="ECO:0000313" key="8">
    <source>
        <dbReference type="Proteomes" id="UP000198815"/>
    </source>
</evidence>
<accession>A0A1H9QE60</accession>
<dbReference type="Pfam" id="PF00005">
    <property type="entry name" value="ABC_tran"/>
    <property type="match status" value="1"/>
</dbReference>
<keyword evidence="3 7" id="KW-0067">ATP-binding</keyword>
<feature type="domain" description="ABC transporter" evidence="6">
    <location>
        <begin position="23"/>
        <end position="253"/>
    </location>
</feature>
<dbReference type="SUPFAM" id="SSF50331">
    <property type="entry name" value="MOP-like"/>
    <property type="match status" value="1"/>
</dbReference>
<dbReference type="FunFam" id="3.40.50.300:FF:000425">
    <property type="entry name" value="Probable ABC transporter, ATP-binding subunit"/>
    <property type="match status" value="1"/>
</dbReference>
<evidence type="ECO:0000256" key="3">
    <source>
        <dbReference type="ARBA" id="ARBA00022840"/>
    </source>
</evidence>
<evidence type="ECO:0000256" key="5">
    <source>
        <dbReference type="SAM" id="MobiDB-lite"/>
    </source>
</evidence>
<dbReference type="SMART" id="SM00382">
    <property type="entry name" value="AAA"/>
    <property type="match status" value="1"/>
</dbReference>
<dbReference type="InterPro" id="IPR027417">
    <property type="entry name" value="P-loop_NTPase"/>
</dbReference>
<name>A0A1H9QE60_9ACTN</name>
<dbReference type="InterPro" id="IPR008995">
    <property type="entry name" value="Mo/tungstate-bd_C_term_dom"/>
</dbReference>
<dbReference type="PROSITE" id="PS50893">
    <property type="entry name" value="ABC_TRANSPORTER_2"/>
    <property type="match status" value="1"/>
</dbReference>
<gene>
    <name evidence="7" type="ORF">SAMN05443377_10364</name>
</gene>
<keyword evidence="2" id="KW-0547">Nucleotide-binding</keyword>
<proteinExistence type="predicted"/>
<organism evidence="7 8">
    <name type="scientific">Propionibacterium cyclohexanicum</name>
    <dbReference type="NCBI Taxonomy" id="64702"/>
    <lineage>
        <taxon>Bacteria</taxon>
        <taxon>Bacillati</taxon>
        <taxon>Actinomycetota</taxon>
        <taxon>Actinomycetes</taxon>
        <taxon>Propionibacteriales</taxon>
        <taxon>Propionibacteriaceae</taxon>
        <taxon>Propionibacterium</taxon>
    </lineage>
</organism>
<feature type="region of interest" description="Disordered" evidence="5">
    <location>
        <begin position="364"/>
        <end position="383"/>
    </location>
</feature>
<dbReference type="RefSeq" id="WP_218139193.1">
    <property type="nucleotide sequence ID" value="NZ_FOGZ01000003.1"/>
</dbReference>
<dbReference type="InterPro" id="IPR050093">
    <property type="entry name" value="ABC_SmlMolc_Importer"/>
</dbReference>
<dbReference type="PANTHER" id="PTHR42781">
    <property type="entry name" value="SPERMIDINE/PUTRESCINE IMPORT ATP-BINDING PROTEIN POTA"/>
    <property type="match status" value="1"/>
</dbReference>
<dbReference type="Gene3D" id="3.40.50.300">
    <property type="entry name" value="P-loop containing nucleotide triphosphate hydrolases"/>
    <property type="match status" value="1"/>
</dbReference>
<dbReference type="GO" id="GO:0005524">
    <property type="term" value="F:ATP binding"/>
    <property type="evidence" value="ECO:0007669"/>
    <property type="project" value="UniProtKB-KW"/>
</dbReference>
<dbReference type="InterPro" id="IPR017871">
    <property type="entry name" value="ABC_transporter-like_CS"/>
</dbReference>
<dbReference type="Pfam" id="PF08402">
    <property type="entry name" value="TOBE_2"/>
    <property type="match status" value="1"/>
</dbReference>
<dbReference type="InterPro" id="IPR013611">
    <property type="entry name" value="Transp-assoc_OB_typ2"/>
</dbReference>
<dbReference type="PROSITE" id="PS00211">
    <property type="entry name" value="ABC_TRANSPORTER_1"/>
    <property type="match status" value="1"/>
</dbReference>
<protein>
    <recommendedName>
        <fullName evidence="4">ABC-type quaternary amine transporter</fullName>
        <ecNumber evidence="4">7.6.2.9</ecNumber>
    </recommendedName>
</protein>